<feature type="compositionally biased region" description="Gly residues" evidence="1">
    <location>
        <begin position="266"/>
        <end position="277"/>
    </location>
</feature>
<gene>
    <name evidence="2" type="ORF">E4L96_02770</name>
</gene>
<evidence type="ECO:0000313" key="3">
    <source>
        <dbReference type="Proteomes" id="UP000298438"/>
    </source>
</evidence>
<comment type="caution">
    <text evidence="2">The sequence shown here is derived from an EMBL/GenBank/DDBJ whole genome shotgun (WGS) entry which is preliminary data.</text>
</comment>
<proteinExistence type="predicted"/>
<dbReference type="OrthoDB" id="278697at2"/>
<dbReference type="Proteomes" id="UP000298438">
    <property type="component" value="Unassembled WGS sequence"/>
</dbReference>
<protein>
    <submittedName>
        <fullName evidence="2">Uncharacterized protein</fullName>
    </submittedName>
</protein>
<feature type="compositionally biased region" description="Low complexity" evidence="1">
    <location>
        <begin position="243"/>
        <end position="265"/>
    </location>
</feature>
<keyword evidence="3" id="KW-1185">Reference proteome</keyword>
<dbReference type="RefSeq" id="WP_135205706.1">
    <property type="nucleotide sequence ID" value="NZ_SPVF01000039.1"/>
</dbReference>
<accession>A0A4Y9SNA4</accession>
<feature type="region of interest" description="Disordered" evidence="1">
    <location>
        <begin position="230"/>
        <end position="277"/>
    </location>
</feature>
<dbReference type="EMBL" id="SPVF01000039">
    <property type="protein sequence ID" value="TFW28182.1"/>
    <property type="molecule type" value="Genomic_DNA"/>
</dbReference>
<name>A0A4Y9SNA4_9BURK</name>
<sequence>MDWLYTLRARWHLGTSGHRAQLEALPEPLYAFWARSVAREYPSLPRNRYTFLRAAEGLVYFFKAVSATGRACALPSAAADSVWHAWLAWNRINLGTYGSTHFGRDVSHLPNASLASTALAHTLVLCRELEGKPAHGPDLPSLFRLDRDVRMPGGHGYFRTAEGIMYVPLSPRGRTARRPALHPKLTPDALLAAGLITRRQYAALLREQRMMSDDTAATWAGADTTALAFADAEDSSSSDRGDSLAYDASSSDSSGSDSGSSDCGSSCGGSSCGGGGD</sequence>
<organism evidence="2 3">
    <name type="scientific">Zemynaea arenosa</name>
    <dbReference type="NCBI Taxonomy" id="2561931"/>
    <lineage>
        <taxon>Bacteria</taxon>
        <taxon>Pseudomonadati</taxon>
        <taxon>Pseudomonadota</taxon>
        <taxon>Betaproteobacteria</taxon>
        <taxon>Burkholderiales</taxon>
        <taxon>Oxalobacteraceae</taxon>
        <taxon>Telluria group</taxon>
        <taxon>Zemynaea</taxon>
    </lineage>
</organism>
<evidence type="ECO:0000313" key="2">
    <source>
        <dbReference type="EMBL" id="TFW28182.1"/>
    </source>
</evidence>
<reference evidence="2 3" key="1">
    <citation type="submission" date="2019-03" db="EMBL/GenBank/DDBJ databases">
        <title>Draft Genome Sequence of Massilia arenosa sp. nov., a Novel Massilia Species Isolated from a Sandy-loam Maize Soil.</title>
        <authorList>
            <person name="Raths R."/>
            <person name="Peta V."/>
            <person name="Bucking H."/>
        </authorList>
    </citation>
    <scope>NUCLEOTIDE SEQUENCE [LARGE SCALE GENOMIC DNA]</scope>
    <source>
        <strain evidence="2 3">MC02</strain>
    </source>
</reference>
<evidence type="ECO:0000256" key="1">
    <source>
        <dbReference type="SAM" id="MobiDB-lite"/>
    </source>
</evidence>
<dbReference type="AlphaFoldDB" id="A0A4Y9SNA4"/>